<evidence type="ECO:0000313" key="2">
    <source>
        <dbReference type="EMBL" id="SIN79275.1"/>
    </source>
</evidence>
<dbReference type="Proteomes" id="UP000185003">
    <property type="component" value="Unassembled WGS sequence"/>
</dbReference>
<evidence type="ECO:0000256" key="1">
    <source>
        <dbReference type="SAM" id="Phobius"/>
    </source>
</evidence>
<dbReference type="AlphaFoldDB" id="A0A1N6E8A2"/>
<feature type="transmembrane region" description="Helical" evidence="1">
    <location>
        <begin position="194"/>
        <end position="217"/>
    </location>
</feature>
<evidence type="ECO:0000313" key="3">
    <source>
        <dbReference type="Proteomes" id="UP000185003"/>
    </source>
</evidence>
<evidence type="ECO:0008006" key="4">
    <source>
        <dbReference type="Google" id="ProtNLM"/>
    </source>
</evidence>
<dbReference type="STRING" id="536979.SAMN04488055_1384"/>
<feature type="transmembrane region" description="Helical" evidence="1">
    <location>
        <begin position="36"/>
        <end position="56"/>
    </location>
</feature>
<proteinExistence type="predicted"/>
<keyword evidence="1" id="KW-0472">Membrane</keyword>
<organism evidence="2 3">
    <name type="scientific">Chitinophaga niabensis</name>
    <dbReference type="NCBI Taxonomy" id="536979"/>
    <lineage>
        <taxon>Bacteria</taxon>
        <taxon>Pseudomonadati</taxon>
        <taxon>Bacteroidota</taxon>
        <taxon>Chitinophagia</taxon>
        <taxon>Chitinophagales</taxon>
        <taxon>Chitinophagaceae</taxon>
        <taxon>Chitinophaga</taxon>
    </lineage>
</organism>
<feature type="transmembrane region" description="Helical" evidence="1">
    <location>
        <begin position="116"/>
        <end position="138"/>
    </location>
</feature>
<name>A0A1N6E8A2_9BACT</name>
<dbReference type="EMBL" id="FSRA01000001">
    <property type="protein sequence ID" value="SIN79275.1"/>
    <property type="molecule type" value="Genomic_DNA"/>
</dbReference>
<keyword evidence="1" id="KW-0812">Transmembrane</keyword>
<accession>A0A1N6E8A2</accession>
<keyword evidence="3" id="KW-1185">Reference proteome</keyword>
<feature type="transmembrane region" description="Helical" evidence="1">
    <location>
        <begin position="150"/>
        <end position="174"/>
    </location>
</feature>
<protein>
    <recommendedName>
        <fullName evidence="4">YhhN-like protein</fullName>
    </recommendedName>
</protein>
<gene>
    <name evidence="2" type="ORF">SAMN04488055_1384</name>
</gene>
<feature type="transmembrane region" description="Helical" evidence="1">
    <location>
        <begin position="92"/>
        <end position="110"/>
    </location>
</feature>
<keyword evidence="1" id="KW-1133">Transmembrane helix</keyword>
<feature type="transmembrane region" description="Helical" evidence="1">
    <location>
        <begin position="6"/>
        <end position="24"/>
    </location>
</feature>
<reference evidence="2 3" key="1">
    <citation type="submission" date="2016-11" db="EMBL/GenBank/DDBJ databases">
        <authorList>
            <person name="Jaros S."/>
            <person name="Januszkiewicz K."/>
            <person name="Wedrychowicz H."/>
        </authorList>
    </citation>
    <scope>NUCLEOTIDE SEQUENCE [LARGE SCALE GENOMIC DNA]</scope>
    <source>
        <strain evidence="2 3">DSM 24787</strain>
    </source>
</reference>
<sequence>MHLHHYIFYFMVGIEVLLLIPFFLHYRLLNKEQRVIFAYAISNAFTGVVADIIARIYHNNMAFTAVMFLVQFFILTLFYIHVLKHPKAKKILQVMLAAAVALFAVDFTFLEGPLLFNSIFISFRTFVLIIYGVIFFLQLMRDESLIEQSIYINTLPAFWFNAGLFVSLCCSFPLDLCFNFLQRGGTPDDKLLSIFRITASLTWTGGVIQAILFYIGLLKVKGVRR</sequence>
<feature type="transmembrane region" description="Helical" evidence="1">
    <location>
        <begin position="62"/>
        <end position="80"/>
    </location>
</feature>